<dbReference type="EMBL" id="VSSQ01027792">
    <property type="protein sequence ID" value="MPM77213.1"/>
    <property type="molecule type" value="Genomic_DNA"/>
</dbReference>
<evidence type="ECO:0000313" key="1">
    <source>
        <dbReference type="EMBL" id="MPM77213.1"/>
    </source>
</evidence>
<proteinExistence type="predicted"/>
<accession>A0A645CJV9</accession>
<name>A0A645CJV9_9ZZZZ</name>
<sequence length="112" mass="11828">MLVAEVCVAIVVSARAPNFALRVCKNALDAGVSVIVATLPSVTLGTLGVVTRGIAGNVMLSDPLTEPIADEYVQFATNEIVVCLVPSELWVTVHSPYASLSVLALSVRIMRY</sequence>
<dbReference type="AlphaFoldDB" id="A0A645CJV9"/>
<reference evidence="1" key="1">
    <citation type="submission" date="2019-08" db="EMBL/GenBank/DDBJ databases">
        <authorList>
            <person name="Kucharzyk K."/>
            <person name="Murdoch R.W."/>
            <person name="Higgins S."/>
            <person name="Loffler F."/>
        </authorList>
    </citation>
    <scope>NUCLEOTIDE SEQUENCE</scope>
</reference>
<protein>
    <submittedName>
        <fullName evidence="1">Uncharacterized protein</fullName>
    </submittedName>
</protein>
<comment type="caution">
    <text evidence="1">The sequence shown here is derived from an EMBL/GenBank/DDBJ whole genome shotgun (WGS) entry which is preliminary data.</text>
</comment>
<organism evidence="1">
    <name type="scientific">bioreactor metagenome</name>
    <dbReference type="NCBI Taxonomy" id="1076179"/>
    <lineage>
        <taxon>unclassified sequences</taxon>
        <taxon>metagenomes</taxon>
        <taxon>ecological metagenomes</taxon>
    </lineage>
</organism>
<gene>
    <name evidence="1" type="ORF">SDC9_124213</name>
</gene>